<evidence type="ECO:0000313" key="2">
    <source>
        <dbReference type="Proteomes" id="UP000274593"/>
    </source>
</evidence>
<evidence type="ECO:0008006" key="3">
    <source>
        <dbReference type="Google" id="ProtNLM"/>
    </source>
</evidence>
<gene>
    <name evidence="1" type="ORF">D6T69_08530</name>
</gene>
<dbReference type="RefSeq" id="WP_125067341.1">
    <property type="nucleotide sequence ID" value="NZ_CP032548.1"/>
</dbReference>
<proteinExistence type="predicted"/>
<keyword evidence="2" id="KW-1185">Reference proteome</keyword>
<name>A0A3Q8RTB0_9FLAO</name>
<dbReference type="AlphaFoldDB" id="A0A3Q8RTB0"/>
<dbReference type="Pfam" id="PF20105">
    <property type="entry name" value="DUF6495"/>
    <property type="match status" value="1"/>
</dbReference>
<dbReference type="EMBL" id="CP032548">
    <property type="protein sequence ID" value="AZJ35565.1"/>
    <property type="molecule type" value="Genomic_DNA"/>
</dbReference>
<dbReference type="Proteomes" id="UP000274593">
    <property type="component" value="Chromosome"/>
</dbReference>
<organism evidence="1 2">
    <name type="scientific">Tenacibaculum singaporense</name>
    <dbReference type="NCBI Taxonomy" id="2358479"/>
    <lineage>
        <taxon>Bacteria</taxon>
        <taxon>Pseudomonadati</taxon>
        <taxon>Bacteroidota</taxon>
        <taxon>Flavobacteriia</taxon>
        <taxon>Flavobacteriales</taxon>
        <taxon>Flavobacteriaceae</taxon>
        <taxon>Tenacibaculum</taxon>
    </lineage>
</organism>
<evidence type="ECO:0000313" key="1">
    <source>
        <dbReference type="EMBL" id="AZJ35565.1"/>
    </source>
</evidence>
<sequence length="157" mass="18849">MKYRQLTKEQFEGLHEEFARFLASQNIDKKEWDELKKEKPHVAEDEMNVFSDVVWDDVLTRTEYLEHFSPNLVNLFKCEENEMHRIVIKIYKEINVLEQEGFEWLLKNPNDEAIEFLRGSKAYQEERNAEIFDLIEKGSTISKGELYEYFDRLTSNS</sequence>
<dbReference type="InterPro" id="IPR045470">
    <property type="entry name" value="DUF6495"/>
</dbReference>
<protein>
    <recommendedName>
        <fullName evidence="3">Histidyl-tRNA synthetase</fullName>
    </recommendedName>
</protein>
<reference evidence="1 2" key="1">
    <citation type="submission" date="2018-09" db="EMBL/GenBank/DDBJ databases">
        <title>Insights into the microbiota of Asian seabass (Lates calcarifer) with tenacibaculosis symptoms and description of sp. nov. Tenacibaculum singaporense.</title>
        <authorList>
            <person name="Miyake S."/>
            <person name="Soh M."/>
            <person name="Azman M.N."/>
            <person name="Ngoh S.Y."/>
            <person name="Orban L."/>
        </authorList>
    </citation>
    <scope>NUCLEOTIDE SEQUENCE [LARGE SCALE GENOMIC DNA]</scope>
    <source>
        <strain evidence="1 2">DSM 106434</strain>
    </source>
</reference>
<accession>A0A3Q8RTB0</accession>
<dbReference type="KEGG" id="tsig:D6T69_08530"/>